<dbReference type="STRING" id="314265.R2601_15642"/>
<sequence>MPNRFFGPSFDSETPSRLYALSIGFSPDTRELFDAVDADALDGATALGFPDAIRGYGALVEHLPVYALEIDAAQFPEDTRPAREARHWLATREARGDWVELRLRADPDGAGLLYESIESEGRPVTMQAEPLAAPTRDRLTRATRLNEHLAQRRTLRSVLPSVPIEGVVVLDVGQGSAAALVDGSGDVCAYVDLGAGVLRHAGTYPSAMQDFCLVHGPAVILSHWHYDHFHGANKTPQAQQLVWIAPNQTLGPGPQSAMAQAILSNGTLLVWNGRRPLRHGALTLERCTGSGQNRSGIAVWVEGPGGADAILLPGDAGYADIPSLNRGRPRRVRSLVVAHHGGAAPGTPPPDPHHADSRAVISCGLPNRYGHPLTRALSDLGGQGWSIGAPTSEIDDRMTYMRNGILGHTGLTWGAPFPPQACSCGCTIQATKS</sequence>
<gene>
    <name evidence="1" type="ORF">R2601_15642</name>
</gene>
<reference evidence="1 2" key="1">
    <citation type="journal article" date="2010" name="J. Bacteriol.">
        <title>Genome sequences of Pelagibaca bermudensis HTCC2601T and Maritimibacter alkaliphilus HTCC2654T, the type strains of two marine Roseobacter genera.</title>
        <authorList>
            <person name="Thrash J.C."/>
            <person name="Cho J.C."/>
            <person name="Ferriera S."/>
            <person name="Johnson J."/>
            <person name="Vergin K.L."/>
            <person name="Giovannoni S.J."/>
        </authorList>
    </citation>
    <scope>NUCLEOTIDE SEQUENCE [LARGE SCALE GENOMIC DNA]</scope>
    <source>
        <strain evidence="2">DSM 26914 / JCM 13377 / KCTC 12554 / HTCC2601</strain>
    </source>
</reference>
<comment type="caution">
    <text evidence="1">The sequence shown here is derived from an EMBL/GenBank/DDBJ whole genome shotgun (WGS) entry which is preliminary data.</text>
</comment>
<dbReference type="Proteomes" id="UP000006230">
    <property type="component" value="Unassembled WGS sequence"/>
</dbReference>
<dbReference type="RefSeq" id="WP_007796184.1">
    <property type="nucleotide sequence ID" value="NZ_DS022276.1"/>
</dbReference>
<dbReference type="eggNOG" id="COG2333">
    <property type="taxonomic scope" value="Bacteria"/>
</dbReference>
<dbReference type="Gene3D" id="3.60.15.10">
    <property type="entry name" value="Ribonuclease Z/Hydroxyacylglutathione hydrolase-like"/>
    <property type="match status" value="1"/>
</dbReference>
<evidence type="ECO:0000313" key="1">
    <source>
        <dbReference type="EMBL" id="EAU46478.1"/>
    </source>
</evidence>
<organism evidence="1 2">
    <name type="scientific">Salipiger bermudensis (strain DSM 26914 / JCM 13377 / KCTC 12554 / HTCC2601)</name>
    <name type="common">Pelagibaca bermudensis</name>
    <dbReference type="NCBI Taxonomy" id="314265"/>
    <lineage>
        <taxon>Bacteria</taxon>
        <taxon>Pseudomonadati</taxon>
        <taxon>Pseudomonadota</taxon>
        <taxon>Alphaproteobacteria</taxon>
        <taxon>Rhodobacterales</taxon>
        <taxon>Roseobacteraceae</taxon>
        <taxon>Salipiger</taxon>
    </lineage>
</organism>
<keyword evidence="2" id="KW-1185">Reference proteome</keyword>
<protein>
    <recommendedName>
        <fullName evidence="3">Metallo-beta-lactamase domain-containing protein</fullName>
    </recommendedName>
</protein>
<dbReference type="SUPFAM" id="SSF56281">
    <property type="entry name" value="Metallo-hydrolase/oxidoreductase"/>
    <property type="match status" value="1"/>
</dbReference>
<dbReference type="OrthoDB" id="9761531at2"/>
<dbReference type="EMBL" id="AATQ01000014">
    <property type="protein sequence ID" value="EAU46478.1"/>
    <property type="molecule type" value="Genomic_DNA"/>
</dbReference>
<proteinExistence type="predicted"/>
<accession>Q0FQH3</accession>
<dbReference type="HOGENOM" id="CLU_578278_0_0_5"/>
<dbReference type="AlphaFoldDB" id="Q0FQH3"/>
<dbReference type="InterPro" id="IPR036866">
    <property type="entry name" value="RibonucZ/Hydroxyglut_hydro"/>
</dbReference>
<evidence type="ECO:0000313" key="2">
    <source>
        <dbReference type="Proteomes" id="UP000006230"/>
    </source>
</evidence>
<evidence type="ECO:0008006" key="3">
    <source>
        <dbReference type="Google" id="ProtNLM"/>
    </source>
</evidence>
<name>Q0FQH3_SALBH</name>